<name>A0ABR9JQ12_9ACTN</name>
<dbReference type="Gene3D" id="2.60.40.2880">
    <property type="entry name" value="MmpS1-5, C-terminal soluble domain"/>
    <property type="match status" value="1"/>
</dbReference>
<organism evidence="1 2">
    <name type="scientific">Actinomadura algeriensis</name>
    <dbReference type="NCBI Taxonomy" id="1679523"/>
    <lineage>
        <taxon>Bacteria</taxon>
        <taxon>Bacillati</taxon>
        <taxon>Actinomycetota</taxon>
        <taxon>Actinomycetes</taxon>
        <taxon>Streptosporangiales</taxon>
        <taxon>Thermomonosporaceae</taxon>
        <taxon>Actinomadura</taxon>
    </lineage>
</organism>
<dbReference type="RefSeq" id="WP_192759155.1">
    <property type="nucleotide sequence ID" value="NZ_JADBDZ010000001.1"/>
</dbReference>
<keyword evidence="2" id="KW-1185">Reference proteome</keyword>
<dbReference type="EMBL" id="JADBDZ010000001">
    <property type="protein sequence ID" value="MBE1532471.1"/>
    <property type="molecule type" value="Genomic_DNA"/>
</dbReference>
<reference evidence="1 2" key="1">
    <citation type="submission" date="2020-10" db="EMBL/GenBank/DDBJ databases">
        <title>Sequencing the genomes of 1000 actinobacteria strains.</title>
        <authorList>
            <person name="Klenk H.-P."/>
        </authorList>
    </citation>
    <scope>NUCLEOTIDE SEQUENCE [LARGE SCALE GENOMIC DNA]</scope>
    <source>
        <strain evidence="1 2">DSM 46744</strain>
    </source>
</reference>
<evidence type="ECO:0000313" key="2">
    <source>
        <dbReference type="Proteomes" id="UP000627838"/>
    </source>
</evidence>
<gene>
    <name evidence="1" type="ORF">H4W34_002304</name>
</gene>
<comment type="caution">
    <text evidence="1">The sequence shown here is derived from an EMBL/GenBank/DDBJ whole genome shotgun (WGS) entry which is preliminary data.</text>
</comment>
<dbReference type="Proteomes" id="UP000627838">
    <property type="component" value="Unassembled WGS sequence"/>
</dbReference>
<accession>A0ABR9JQ12</accession>
<dbReference type="InterPro" id="IPR038468">
    <property type="entry name" value="MmpS_C"/>
</dbReference>
<sequence length="343" mass="37397">MSKRSPRAERINKRLPDWVMVTGVCLALAQPIAAIVWAGNTIGEPKEITYLVTGESSDAMLTYYTPGSIETDTIAGTPLPFRMDFQADDDELLKVSAKNDDKGAAGGLVCTILVGGKVVDQERVSGANDEAVCTGTAKRLKPIAGAKLPPLTGVITPEVQRLEKTVKLPRYPGTGSRVVGRVTDSEARLSFAELGRPWEPFSTEPYGPYSASQNFDTEAEWQAMLGTRVVDEAVMGAYNGPNRLRDVAAAIQDARQFDNFRDGTTGRDVASQSFEVSGRPAWVLAREMHFKEEGLRATMDLSVVVVVDTGQERPSSLWFDVPNTHEQYWSDVNKVIGSLRVVS</sequence>
<proteinExistence type="predicted"/>
<evidence type="ECO:0000313" key="1">
    <source>
        <dbReference type="EMBL" id="MBE1532471.1"/>
    </source>
</evidence>
<protein>
    <submittedName>
        <fullName evidence="1">Uncharacterized protein</fullName>
    </submittedName>
</protein>